<dbReference type="Pfam" id="PF04082">
    <property type="entry name" value="Fungal_trans"/>
    <property type="match status" value="1"/>
</dbReference>
<dbReference type="EMBL" id="JAPVEA010000002">
    <property type="protein sequence ID" value="KAJ5459507.1"/>
    <property type="molecule type" value="Genomic_DNA"/>
</dbReference>
<reference evidence="6" key="2">
    <citation type="journal article" date="2023" name="IMA Fungus">
        <title>Comparative genomic study of the Penicillium genus elucidates a diverse pangenome and 15 lateral gene transfer events.</title>
        <authorList>
            <person name="Petersen C."/>
            <person name="Sorensen T."/>
            <person name="Nielsen M.R."/>
            <person name="Sondergaard T.E."/>
            <person name="Sorensen J.L."/>
            <person name="Fitzpatrick D.A."/>
            <person name="Frisvad J.C."/>
            <person name="Nielsen K.L."/>
        </authorList>
    </citation>
    <scope>NUCLEOTIDE SEQUENCE</scope>
    <source>
        <strain evidence="6">IBT 16125</strain>
    </source>
</reference>
<keyword evidence="2" id="KW-0804">Transcription</keyword>
<dbReference type="GO" id="GO:0008270">
    <property type="term" value="F:zinc ion binding"/>
    <property type="evidence" value="ECO:0007669"/>
    <property type="project" value="InterPro"/>
</dbReference>
<evidence type="ECO:0000313" key="7">
    <source>
        <dbReference type="Proteomes" id="UP001213681"/>
    </source>
</evidence>
<dbReference type="GO" id="GO:0000981">
    <property type="term" value="F:DNA-binding transcription factor activity, RNA polymerase II-specific"/>
    <property type="evidence" value="ECO:0007669"/>
    <property type="project" value="TreeGrafter"/>
</dbReference>
<dbReference type="GO" id="GO:0000435">
    <property type="term" value="P:positive regulation of transcription from RNA polymerase II promoter by galactose"/>
    <property type="evidence" value="ECO:0007669"/>
    <property type="project" value="TreeGrafter"/>
</dbReference>
<dbReference type="AlphaFoldDB" id="A0AAD6CAH1"/>
<keyword evidence="3" id="KW-0539">Nucleus</keyword>
<dbReference type="InterPro" id="IPR007219">
    <property type="entry name" value="XnlR_reg_dom"/>
</dbReference>
<evidence type="ECO:0000313" key="6">
    <source>
        <dbReference type="EMBL" id="KAJ5459507.1"/>
    </source>
</evidence>
<proteinExistence type="predicted"/>
<dbReference type="PANTHER" id="PTHR47424">
    <property type="entry name" value="REGULATORY PROTEIN GAL4"/>
    <property type="match status" value="1"/>
</dbReference>
<name>A0AAD6CAH1_9EURO</name>
<evidence type="ECO:0000256" key="1">
    <source>
        <dbReference type="ARBA" id="ARBA00023015"/>
    </source>
</evidence>
<evidence type="ECO:0000256" key="3">
    <source>
        <dbReference type="ARBA" id="ARBA00023242"/>
    </source>
</evidence>
<accession>A0AAD6CAH1</accession>
<feature type="region of interest" description="Disordered" evidence="4">
    <location>
        <begin position="611"/>
        <end position="646"/>
    </location>
</feature>
<dbReference type="GO" id="GO:0006351">
    <property type="term" value="P:DNA-templated transcription"/>
    <property type="evidence" value="ECO:0007669"/>
    <property type="project" value="InterPro"/>
</dbReference>
<dbReference type="GO" id="GO:0005634">
    <property type="term" value="C:nucleus"/>
    <property type="evidence" value="ECO:0007669"/>
    <property type="project" value="TreeGrafter"/>
</dbReference>
<keyword evidence="7" id="KW-1185">Reference proteome</keyword>
<evidence type="ECO:0000259" key="5">
    <source>
        <dbReference type="SMART" id="SM00906"/>
    </source>
</evidence>
<dbReference type="InterPro" id="IPR051127">
    <property type="entry name" value="Fungal_SecMet_Regulators"/>
</dbReference>
<dbReference type="CDD" id="cd12148">
    <property type="entry name" value="fungal_TF_MHR"/>
    <property type="match status" value="1"/>
</dbReference>
<evidence type="ECO:0000256" key="2">
    <source>
        <dbReference type="ARBA" id="ARBA00023163"/>
    </source>
</evidence>
<dbReference type="GeneID" id="81594685"/>
<keyword evidence="1" id="KW-0805">Transcription regulation</keyword>
<gene>
    <name evidence="6" type="ORF">N7458_001059</name>
</gene>
<feature type="domain" description="Xylanolytic transcriptional activator regulatory" evidence="5">
    <location>
        <begin position="331"/>
        <end position="405"/>
    </location>
</feature>
<dbReference type="GO" id="GO:0000978">
    <property type="term" value="F:RNA polymerase II cis-regulatory region sequence-specific DNA binding"/>
    <property type="evidence" value="ECO:0007669"/>
    <property type="project" value="TreeGrafter"/>
</dbReference>
<evidence type="ECO:0000256" key="4">
    <source>
        <dbReference type="SAM" id="MobiDB-lite"/>
    </source>
</evidence>
<dbReference type="SMART" id="SM00906">
    <property type="entry name" value="Fungal_trans"/>
    <property type="match status" value="1"/>
</dbReference>
<dbReference type="PANTHER" id="PTHR47424:SF5">
    <property type="entry name" value="ZN(II)2CYS6 TRANSCRIPTION FACTOR (EUROFUNG)"/>
    <property type="match status" value="1"/>
</dbReference>
<dbReference type="Proteomes" id="UP001213681">
    <property type="component" value="Unassembled WGS sequence"/>
</dbReference>
<reference evidence="6" key="1">
    <citation type="submission" date="2022-12" db="EMBL/GenBank/DDBJ databases">
        <authorList>
            <person name="Petersen C."/>
        </authorList>
    </citation>
    <scope>NUCLEOTIDE SEQUENCE</scope>
    <source>
        <strain evidence="6">IBT 16125</strain>
    </source>
</reference>
<sequence>MEAGNPRKLRKSDPVEPQFRLSGLSETRYIGAPSSPWPKSSYMPEGADWQLVVELLSIKLLSSWSRTISLDKRRIRACHGLYGVQTTKDQMQRAPRIVHGYIEDLRNEVASLRTQLGGLRNQHSRMGSSTLGGRAQSPSAPTLLAPYSGPTTPGYCIVDVKSSLKRMGREVITPAGEKHEYLETMLPEPKAPSTLDPLWLIEEEEEALRLLNVYEEECHITYPVFDMHALREHLRSNGYWSALRDNQLTGAGNLHPWLAYDSQTDMLRLVLACGMKLDGRSHDQVRLSEELFNSVALFERIFSSSPLNLETLALLVVAATFQFWSGREVDAWKYIGLAARMSFGAGLHRINTLGLLCDAGERQRALRIFWVLYALDRRFSFGTGLPFAIQDCDVDSHLPLPDGDYPYLLYITHYNRTGTKIWTHVTGFRSGNPPRQNTAEYLDYLILRWYSELPDYLNFDRQDLTARNPIANRGLRRTRLLLRLRRNEARILIHRAMLHSTSCTSNLGHGKTLVTACKDTIETISAVNDVSDVYRSQEIRYNYFLKQAVVAIFLAAVRDPVSLDCQAYQVARHGLELLESSAIPLRSSGFDEVIRDLRRLEPHIGLVLPHVNDDKHSIARPSQSAPDRGQPTGASTPQRQDTSDDNWAALYRRSVTPPDDGARDQDRDGALLYPSGAVFGTQLDDHKDNGYDFFDTLVDLPEFTEELPLDTLLQQTRNMDE</sequence>
<organism evidence="6 7">
    <name type="scientific">Penicillium daleae</name>
    <dbReference type="NCBI Taxonomy" id="63821"/>
    <lineage>
        <taxon>Eukaryota</taxon>
        <taxon>Fungi</taxon>
        <taxon>Dikarya</taxon>
        <taxon>Ascomycota</taxon>
        <taxon>Pezizomycotina</taxon>
        <taxon>Eurotiomycetes</taxon>
        <taxon>Eurotiomycetidae</taxon>
        <taxon>Eurotiales</taxon>
        <taxon>Aspergillaceae</taxon>
        <taxon>Penicillium</taxon>
    </lineage>
</organism>
<dbReference type="RefSeq" id="XP_056768549.1">
    <property type="nucleotide sequence ID" value="XM_056904442.1"/>
</dbReference>
<protein>
    <submittedName>
        <fullName evidence="6">Transcriptional regulatory protein</fullName>
    </submittedName>
</protein>
<comment type="caution">
    <text evidence="6">The sequence shown here is derived from an EMBL/GenBank/DDBJ whole genome shotgun (WGS) entry which is preliminary data.</text>
</comment>